<accession>A0A3L8Q1F8</accession>
<keyword evidence="3" id="KW-1185">Reference proteome</keyword>
<feature type="compositionally biased region" description="Basic residues" evidence="1">
    <location>
        <begin position="854"/>
        <end position="863"/>
    </location>
</feature>
<feature type="region of interest" description="Disordered" evidence="1">
    <location>
        <begin position="833"/>
        <end position="901"/>
    </location>
</feature>
<evidence type="ECO:0000256" key="1">
    <source>
        <dbReference type="SAM" id="MobiDB-lite"/>
    </source>
</evidence>
<sequence length="1131" mass="130036">MALNLQTIDGQWLDRGLPALYYRVMRLKEKMPEGTNAMTLTDSTISIPLLQQSNALVTEYLKHLNTYQDEVTLIHSYSNNRKESTLSEQGYALMHCHILKVLCNAIIVLEKLNIPLISLGFLKQYFTQDASLEITEQQDELVSYYQSQTLHDYLATRIELFDLFSDAVLPFESGPKEYYLFRYELFGYFIESTSVLLSTLEAVYVDIHSQLPQVKESISKLNIVDRTDKYMLAVKYQASPKYAGYISSSLKFCQYLREPDSACFLLDSLFILDKLYPTDKLPTTEIQQVLHSIQFLLTSLPIDLSTVKVLSSTPWVPFLACLFKLDTKEWFHSELISPEHRALSQQVFLLKSALHNRYCSVKKKGHNALPPHLRKCQYTFTPTETSLDPPSVFISRAFIPTITGETSIEYDNSDLALFSQTQFLKVFALPAFKLRTESDEITMEVYSLASIKQLNELYKAYLTFAPPKGKTLETHLKERFTQESTKAKASKSKLEGTAWFQRAQQLVQAYETYLSAHDNQLALIILQRISQSDDSKSEAFNVQFAHFALRDFCYFFKKAVFEHFNHFQRLRVHCDLIHDQLTSPPLELAKAVNGLTNSIKGMQKAMIELNRCRLLLGTVTDEDFIDGSHSILLNEVCSHFLTGWHRSIECFEKLKFTQVELKASEEFEELRKVVFEGAFYENRGLIFNIWTLCTIPKTMEILSVLYSIEIITCPSKIPNSLRGLDNLPISRQLFGLKTVMSTLAQHLINATATNSPDYKPLFESVLKSFKNGWLKNTWFLAVTFNEAMLKEENNPLLLAKKYLATEAELSERARLSRQKTQKQIDLEVQQQLQRFSKKEREPEDTTTQQPVSKKEKRRKKQQRRTLLAVSMQRQSSSLSSTKSSASDTQTQHYSSAHTVPPSPAILEIEKAERGIKHPSFATIARLHFLLNKYRYDFDLSLRLRHDLIEASSQLMAPAITAIKAMKPNAQCLLEMLQNSISSPPYVFTKPRVYTSMLLDLKNIPTNCLKVETGLRVFCTHAEEVKQAQIPEDSEIHEFFLDQIEKVEQDLAVFRATLLTLQAALECRREVLDLRRNYKTYTNPPLHKQLRGKSYSEKPRENEHICSEAYLSIDRVGKQVLLFEDMASSNEF</sequence>
<proteinExistence type="predicted"/>
<dbReference type="AlphaFoldDB" id="A0A3L8Q1F8"/>
<dbReference type="Proteomes" id="UP000281474">
    <property type="component" value="Unassembled WGS sequence"/>
</dbReference>
<name>A0A3L8Q1F8_9GAMM</name>
<feature type="compositionally biased region" description="Low complexity" evidence="1">
    <location>
        <begin position="870"/>
        <end position="891"/>
    </location>
</feature>
<dbReference type="EMBL" id="QZEI01000003">
    <property type="protein sequence ID" value="RLV61476.1"/>
    <property type="molecule type" value="Genomic_DNA"/>
</dbReference>
<gene>
    <name evidence="2" type="ORF">D5018_01950</name>
</gene>
<protein>
    <submittedName>
        <fullName evidence="2">Uncharacterized protein</fullName>
    </submittedName>
</protein>
<evidence type="ECO:0000313" key="2">
    <source>
        <dbReference type="EMBL" id="RLV61476.1"/>
    </source>
</evidence>
<organism evidence="2 3">
    <name type="scientific">Parashewanella curva</name>
    <dbReference type="NCBI Taxonomy" id="2338552"/>
    <lineage>
        <taxon>Bacteria</taxon>
        <taxon>Pseudomonadati</taxon>
        <taxon>Pseudomonadota</taxon>
        <taxon>Gammaproteobacteria</taxon>
        <taxon>Alteromonadales</taxon>
        <taxon>Shewanellaceae</taxon>
        <taxon>Parashewanella</taxon>
    </lineage>
</organism>
<comment type="caution">
    <text evidence="2">The sequence shown here is derived from an EMBL/GenBank/DDBJ whole genome shotgun (WGS) entry which is preliminary data.</text>
</comment>
<evidence type="ECO:0000313" key="3">
    <source>
        <dbReference type="Proteomes" id="UP000281474"/>
    </source>
</evidence>
<reference evidence="2 3" key="1">
    <citation type="submission" date="2018-09" db="EMBL/GenBank/DDBJ databases">
        <title>Phylogeny of the Shewanellaceae, and recommendation for two new genera, Pseudoshewanella and Parashewanella.</title>
        <authorList>
            <person name="Wang G."/>
        </authorList>
    </citation>
    <scope>NUCLEOTIDE SEQUENCE [LARGE SCALE GENOMIC DNA]</scope>
    <source>
        <strain evidence="2 3">C51</strain>
    </source>
</reference>